<dbReference type="AlphaFoldDB" id="A0ABD5J1E0"/>
<dbReference type="RefSeq" id="WP_080859902.1">
    <property type="nucleotide sequence ID" value="NZ_JACIDF010000021.1"/>
</dbReference>
<proteinExistence type="predicted"/>
<comment type="caution">
    <text evidence="1">The sequence shown here is derived from an EMBL/GenBank/DDBJ whole genome shotgun (WGS) entry which is preliminary data.</text>
</comment>
<gene>
    <name evidence="1" type="ORF">P9850_18050</name>
</gene>
<reference evidence="1 2" key="1">
    <citation type="submission" date="2023-03" db="EMBL/GenBank/DDBJ databases">
        <title>Bacillus Genome Sequencing.</title>
        <authorList>
            <person name="Dunlap C."/>
        </authorList>
    </citation>
    <scope>NUCLEOTIDE SEQUENCE [LARGE SCALE GENOMIC DNA]</scope>
    <source>
        <strain evidence="1 2">NRS-38</strain>
    </source>
</reference>
<organism evidence="1 2">
    <name type="scientific">Anoxybacteroides rupiense</name>
    <dbReference type="NCBI Taxonomy" id="311460"/>
    <lineage>
        <taxon>Bacteria</taxon>
        <taxon>Bacillati</taxon>
        <taxon>Bacillota</taxon>
        <taxon>Bacilli</taxon>
        <taxon>Bacillales</taxon>
        <taxon>Anoxybacillaceae</taxon>
        <taxon>Anoxybacteroides</taxon>
    </lineage>
</organism>
<evidence type="ECO:0000313" key="1">
    <source>
        <dbReference type="EMBL" id="MED5053689.1"/>
    </source>
</evidence>
<evidence type="ECO:0000313" key="2">
    <source>
        <dbReference type="Proteomes" id="UP001339962"/>
    </source>
</evidence>
<name>A0ABD5J1E0_9BACL</name>
<dbReference type="EMBL" id="JARTLI010000054">
    <property type="protein sequence ID" value="MED5053689.1"/>
    <property type="molecule type" value="Genomic_DNA"/>
</dbReference>
<dbReference type="Proteomes" id="UP001339962">
    <property type="component" value="Unassembled WGS sequence"/>
</dbReference>
<sequence>MQNEMKYFLIDLIKEIQEKYNQTLTEVEEESLEEKNYRLGTNFAYYDVLELIESQLKSFDYRLGEIGQITPTLGEKIANNSLK</sequence>
<protein>
    <submittedName>
        <fullName evidence="1">Uncharacterized protein</fullName>
    </submittedName>
</protein>
<accession>A0ABD5J1E0</accession>